<comment type="subcellular location">
    <subcellularLocation>
        <location evidence="3">Cytoplasm</location>
    </subcellularLocation>
</comment>
<sequence length="77" mass="8981">MIFKDVRKVIMNIIGIPEDEILLESDLYNELDIDSLDMSQILLALENKYKINIENEKVAEFKIVKDIVENIENKINS</sequence>
<organism evidence="5 6">
    <name type="scientific">Clostridium polyendosporum</name>
    <dbReference type="NCBI Taxonomy" id="69208"/>
    <lineage>
        <taxon>Bacteria</taxon>
        <taxon>Bacillati</taxon>
        <taxon>Bacillota</taxon>
        <taxon>Clostridia</taxon>
        <taxon>Eubacteriales</taxon>
        <taxon>Clostridiaceae</taxon>
        <taxon>Clostridium</taxon>
    </lineage>
</organism>
<keyword evidence="3" id="KW-0443">Lipid metabolism</keyword>
<dbReference type="Gene3D" id="1.10.1200.10">
    <property type="entry name" value="ACP-like"/>
    <property type="match status" value="1"/>
</dbReference>
<feature type="modified residue" description="O-(pantetheine 4'-phosphoryl)serine" evidence="3">
    <location>
        <position position="35"/>
    </location>
</feature>
<evidence type="ECO:0000256" key="3">
    <source>
        <dbReference type="HAMAP-Rule" id="MF_01217"/>
    </source>
</evidence>
<comment type="pathway">
    <text evidence="3">Lipid metabolism; fatty acid biosynthesis.</text>
</comment>
<comment type="caution">
    <text evidence="5">The sequence shown here is derived from an EMBL/GenBank/DDBJ whole genome shotgun (WGS) entry which is preliminary data.</text>
</comment>
<keyword evidence="6" id="KW-1185">Reference proteome</keyword>
<name>A0A919S3R0_9CLOT</name>
<keyword evidence="3" id="KW-0963">Cytoplasm</keyword>
<dbReference type="InterPro" id="IPR036736">
    <property type="entry name" value="ACP-like_sf"/>
</dbReference>
<evidence type="ECO:0000259" key="4">
    <source>
        <dbReference type="PROSITE" id="PS50075"/>
    </source>
</evidence>
<dbReference type="HAMAP" id="MF_01217">
    <property type="entry name" value="Acyl_carrier"/>
    <property type="match status" value="1"/>
</dbReference>
<dbReference type="AlphaFoldDB" id="A0A919S3R0"/>
<feature type="domain" description="Carrier" evidence="4">
    <location>
        <begin position="1"/>
        <end position="75"/>
    </location>
</feature>
<evidence type="ECO:0000256" key="1">
    <source>
        <dbReference type="ARBA" id="ARBA00022450"/>
    </source>
</evidence>
<evidence type="ECO:0000256" key="2">
    <source>
        <dbReference type="ARBA" id="ARBA00022553"/>
    </source>
</evidence>
<evidence type="ECO:0000313" key="6">
    <source>
        <dbReference type="Proteomes" id="UP000679179"/>
    </source>
</evidence>
<dbReference type="Pfam" id="PF00550">
    <property type="entry name" value="PP-binding"/>
    <property type="match status" value="1"/>
</dbReference>
<dbReference type="InterPro" id="IPR009081">
    <property type="entry name" value="PP-bd_ACP"/>
</dbReference>
<keyword evidence="1 3" id="KW-0596">Phosphopantetheine</keyword>
<dbReference type="GO" id="GO:0005737">
    <property type="term" value="C:cytoplasm"/>
    <property type="evidence" value="ECO:0007669"/>
    <property type="project" value="UniProtKB-SubCell"/>
</dbReference>
<comment type="function">
    <text evidence="3">Carrier of the growing fatty acid chain in fatty acid biosynthesis.</text>
</comment>
<dbReference type="SUPFAM" id="SSF47336">
    <property type="entry name" value="ACP-like"/>
    <property type="match status" value="1"/>
</dbReference>
<dbReference type="Proteomes" id="UP000679179">
    <property type="component" value="Unassembled WGS sequence"/>
</dbReference>
<dbReference type="GO" id="GO:0000036">
    <property type="term" value="F:acyl carrier activity"/>
    <property type="evidence" value="ECO:0007669"/>
    <property type="project" value="UniProtKB-UniRule"/>
</dbReference>
<accession>A0A919S3R0</accession>
<reference evidence="5" key="1">
    <citation type="submission" date="2021-03" db="EMBL/GenBank/DDBJ databases">
        <title>Taxonomic study of Clostridium polyendosporum from meadow-gley soil under rice.</title>
        <authorList>
            <person name="Kobayashi H."/>
            <person name="Tanizawa Y."/>
            <person name="Yagura M."/>
        </authorList>
    </citation>
    <scope>NUCLEOTIDE SEQUENCE</scope>
    <source>
        <strain evidence="5">JCM 30710</strain>
    </source>
</reference>
<keyword evidence="2 3" id="KW-0597">Phosphoprotein</keyword>
<comment type="similarity">
    <text evidence="3">Belongs to the acyl carrier protein (ACP) family.</text>
</comment>
<dbReference type="EMBL" id="BOPZ01000054">
    <property type="protein sequence ID" value="GIM30700.1"/>
    <property type="molecule type" value="Genomic_DNA"/>
</dbReference>
<protein>
    <recommendedName>
        <fullName evidence="3">Acyl carrier protein</fullName>
        <shortName evidence="3">ACP</shortName>
    </recommendedName>
</protein>
<dbReference type="InterPro" id="IPR003231">
    <property type="entry name" value="ACP"/>
</dbReference>
<keyword evidence="3" id="KW-0275">Fatty acid biosynthesis</keyword>
<proteinExistence type="inferred from homology"/>
<keyword evidence="3" id="KW-0276">Fatty acid metabolism</keyword>
<comment type="PTM">
    <text evidence="3">4'-phosphopantetheine is transferred from CoA to a specific serine of apo-ACP by AcpS. This modification is essential for activity because fatty acids are bound in thioester linkage to the sulfhydryl of the prosthetic group.</text>
</comment>
<evidence type="ECO:0000313" key="5">
    <source>
        <dbReference type="EMBL" id="GIM30700.1"/>
    </source>
</evidence>
<gene>
    <name evidence="3" type="primary">acpP</name>
    <name evidence="5" type="ORF">CPJCM30710_33660</name>
</gene>
<dbReference type="PROSITE" id="PS50075">
    <property type="entry name" value="CARRIER"/>
    <property type="match status" value="1"/>
</dbReference>
<keyword evidence="3" id="KW-0444">Lipid biosynthesis</keyword>
<dbReference type="RefSeq" id="WP_212905365.1">
    <property type="nucleotide sequence ID" value="NZ_BOPZ01000054.1"/>
</dbReference>